<evidence type="ECO:0000313" key="3">
    <source>
        <dbReference type="Proteomes" id="UP000837857"/>
    </source>
</evidence>
<sequence length="153" mass="17002">MSYATALLVRLFRDLWCPTPNMATLAVSERPFVSALLQDRYFTEKGKHETDTNTHLAGGDEQPKPGNFFDAVPPLITPLKLNTSSHGTDSGKLDHSHHTMADPSATFEADVAAYVEEQAKAVESAVESNQEFLHEEIHDEAPEETFAHDYDDE</sequence>
<feature type="compositionally biased region" description="Basic and acidic residues" evidence="1">
    <location>
        <begin position="89"/>
        <end position="100"/>
    </location>
</feature>
<dbReference type="Proteomes" id="UP000837857">
    <property type="component" value="Chromosome 2"/>
</dbReference>
<protein>
    <submittedName>
        <fullName evidence="2">Uncharacterized protein</fullName>
    </submittedName>
</protein>
<evidence type="ECO:0000256" key="1">
    <source>
        <dbReference type="SAM" id="MobiDB-lite"/>
    </source>
</evidence>
<feature type="region of interest" description="Disordered" evidence="1">
    <location>
        <begin position="47"/>
        <end position="100"/>
    </location>
</feature>
<gene>
    <name evidence="2" type="ORF">IPOD504_LOCUS7729</name>
</gene>
<reference evidence="2" key="1">
    <citation type="submission" date="2022-03" db="EMBL/GenBank/DDBJ databases">
        <authorList>
            <person name="Martin H S."/>
        </authorList>
    </citation>
    <scope>NUCLEOTIDE SEQUENCE</scope>
</reference>
<proteinExistence type="predicted"/>
<feature type="compositionally biased region" description="Basic and acidic residues" evidence="1">
    <location>
        <begin position="132"/>
        <end position="153"/>
    </location>
</feature>
<keyword evidence="3" id="KW-1185">Reference proteome</keyword>
<organism evidence="2 3">
    <name type="scientific">Iphiclides podalirius</name>
    <name type="common">scarce swallowtail</name>
    <dbReference type="NCBI Taxonomy" id="110791"/>
    <lineage>
        <taxon>Eukaryota</taxon>
        <taxon>Metazoa</taxon>
        <taxon>Ecdysozoa</taxon>
        <taxon>Arthropoda</taxon>
        <taxon>Hexapoda</taxon>
        <taxon>Insecta</taxon>
        <taxon>Pterygota</taxon>
        <taxon>Neoptera</taxon>
        <taxon>Endopterygota</taxon>
        <taxon>Lepidoptera</taxon>
        <taxon>Glossata</taxon>
        <taxon>Ditrysia</taxon>
        <taxon>Papilionoidea</taxon>
        <taxon>Papilionidae</taxon>
        <taxon>Papilioninae</taxon>
        <taxon>Iphiclides</taxon>
    </lineage>
</organism>
<name>A0ABN8IDS8_9NEOP</name>
<accession>A0ABN8IDS8</accession>
<feature type="region of interest" description="Disordered" evidence="1">
    <location>
        <begin position="123"/>
        <end position="153"/>
    </location>
</feature>
<evidence type="ECO:0000313" key="2">
    <source>
        <dbReference type="EMBL" id="CAH2050858.1"/>
    </source>
</evidence>
<feature type="non-terminal residue" evidence="2">
    <location>
        <position position="1"/>
    </location>
</feature>
<dbReference type="EMBL" id="OW152814">
    <property type="protein sequence ID" value="CAH2050858.1"/>
    <property type="molecule type" value="Genomic_DNA"/>
</dbReference>